<organism evidence="1 2">
    <name type="scientific">Cardiocondyla obscurior</name>
    <dbReference type="NCBI Taxonomy" id="286306"/>
    <lineage>
        <taxon>Eukaryota</taxon>
        <taxon>Metazoa</taxon>
        <taxon>Ecdysozoa</taxon>
        <taxon>Arthropoda</taxon>
        <taxon>Hexapoda</taxon>
        <taxon>Insecta</taxon>
        <taxon>Pterygota</taxon>
        <taxon>Neoptera</taxon>
        <taxon>Endopterygota</taxon>
        <taxon>Hymenoptera</taxon>
        <taxon>Apocrita</taxon>
        <taxon>Aculeata</taxon>
        <taxon>Formicoidea</taxon>
        <taxon>Formicidae</taxon>
        <taxon>Myrmicinae</taxon>
        <taxon>Cardiocondyla</taxon>
    </lineage>
</organism>
<protein>
    <submittedName>
        <fullName evidence="1">Uncharacterized protein</fullName>
    </submittedName>
</protein>
<evidence type="ECO:0000313" key="1">
    <source>
        <dbReference type="EMBL" id="KAL0126657.1"/>
    </source>
</evidence>
<sequence length="127" mass="14493">MKKEMSCPLNSYNNTKPEYNVLQLSLSINVACNERVRNIRKKKNASCRAKMSDCNEITLNRSQSMNSKYPYTRATILGGKKKKIIFYFNFFSGLVCTCEGEILLVEERSSVSFTERVQPYSSVLGPL</sequence>
<dbReference type="AlphaFoldDB" id="A0AAW2GJK6"/>
<reference evidence="1 2" key="1">
    <citation type="submission" date="2023-03" db="EMBL/GenBank/DDBJ databases">
        <title>High recombination rates correlate with genetic variation in Cardiocondyla obscurior ants.</title>
        <authorList>
            <person name="Errbii M."/>
        </authorList>
    </citation>
    <scope>NUCLEOTIDE SEQUENCE [LARGE SCALE GENOMIC DNA]</scope>
    <source>
        <strain evidence="1">Alpha-2009</strain>
        <tissue evidence="1">Whole body</tissue>
    </source>
</reference>
<dbReference type="Proteomes" id="UP001430953">
    <property type="component" value="Unassembled WGS sequence"/>
</dbReference>
<keyword evidence="2" id="KW-1185">Reference proteome</keyword>
<accession>A0AAW2GJK6</accession>
<dbReference type="EMBL" id="JADYXP020000004">
    <property type="protein sequence ID" value="KAL0126657.1"/>
    <property type="molecule type" value="Genomic_DNA"/>
</dbReference>
<name>A0AAW2GJK6_9HYME</name>
<comment type="caution">
    <text evidence="1">The sequence shown here is derived from an EMBL/GenBank/DDBJ whole genome shotgun (WGS) entry which is preliminary data.</text>
</comment>
<gene>
    <name evidence="1" type="ORF">PUN28_005201</name>
</gene>
<proteinExistence type="predicted"/>
<evidence type="ECO:0000313" key="2">
    <source>
        <dbReference type="Proteomes" id="UP001430953"/>
    </source>
</evidence>